<dbReference type="Pfam" id="PF01385">
    <property type="entry name" value="OrfB_IS605"/>
    <property type="match status" value="1"/>
</dbReference>
<comment type="caution">
    <text evidence="2">The sequence shown here is derived from an EMBL/GenBank/DDBJ whole genome shotgun (WGS) entry which is preliminary data.</text>
</comment>
<evidence type="ECO:0000313" key="2">
    <source>
        <dbReference type="EMBL" id="CAG8801144.1"/>
    </source>
</evidence>
<dbReference type="EMBL" id="CAJVQB010023121">
    <property type="protein sequence ID" value="CAG8801144.1"/>
    <property type="molecule type" value="Genomic_DNA"/>
</dbReference>
<evidence type="ECO:0000313" key="3">
    <source>
        <dbReference type="Proteomes" id="UP000789901"/>
    </source>
</evidence>
<accession>A0ABN7VVD3</accession>
<dbReference type="InterPro" id="IPR001959">
    <property type="entry name" value="Transposase"/>
</dbReference>
<evidence type="ECO:0000259" key="1">
    <source>
        <dbReference type="Pfam" id="PF01385"/>
    </source>
</evidence>
<proteinExistence type="predicted"/>
<feature type="domain" description="Probable transposase IS891/IS1136/IS1341" evidence="1">
    <location>
        <begin position="35"/>
        <end position="142"/>
    </location>
</feature>
<reference evidence="2 3" key="1">
    <citation type="submission" date="2021-06" db="EMBL/GenBank/DDBJ databases">
        <authorList>
            <person name="Kallberg Y."/>
            <person name="Tangrot J."/>
            <person name="Rosling A."/>
        </authorList>
    </citation>
    <scope>NUCLEOTIDE SEQUENCE [LARGE SCALE GENOMIC DNA]</scope>
    <source>
        <strain evidence="2 3">120-4 pot B 10/14</strain>
    </source>
</reference>
<name>A0ABN7VVD3_GIGMA</name>
<protein>
    <submittedName>
        <fullName evidence="2">46386_t:CDS:1</fullName>
    </submittedName>
</protein>
<gene>
    <name evidence="2" type="ORF">GMARGA_LOCUS23130</name>
</gene>
<organism evidence="2 3">
    <name type="scientific">Gigaspora margarita</name>
    <dbReference type="NCBI Taxonomy" id="4874"/>
    <lineage>
        <taxon>Eukaryota</taxon>
        <taxon>Fungi</taxon>
        <taxon>Fungi incertae sedis</taxon>
        <taxon>Mucoromycota</taxon>
        <taxon>Glomeromycotina</taxon>
        <taxon>Glomeromycetes</taxon>
        <taxon>Diversisporales</taxon>
        <taxon>Gigasporaceae</taxon>
        <taxon>Gigaspora</taxon>
    </lineage>
</organism>
<dbReference type="Proteomes" id="UP000789901">
    <property type="component" value="Unassembled WGS sequence"/>
</dbReference>
<sequence length="331" mass="38572">MVMERNFEGRTKTLTIKRKNNRYYAGFSCNGIEAKPLPKINKQIGIDINLNKNSYITLSNGKKYKHPQHYKKIEKELKERGSILSRKIIKSNNWLKSKHQLAKKWEKLVNQSKYYSRQIANELVGNYDRMAIEDLKIKNMVKDNKLAKSLLFQVISEAAEIATRRLVRVNPRNTSQICSDCALSASTLTKILREIEYKEIPEYILLKAAERGKNFHDIIQEFVKSGNHPPFVDLVESNKLNKLDKRIHETVNFLKKDKSLKLGRFLGSEKLHYVFYKDELLATYVDLEFHDYIVELKTSNIKANESPLALLIFEVQLLIQYLCTGKNVYLL</sequence>
<keyword evidence="3" id="KW-1185">Reference proteome</keyword>